<sequence>MPNNMTSTTSTKNSFALNELTQRLSKFDATKDAVSSRLQYLLAICRSPTETIARHGHRIRIAKNVKSLSQVSALTSSSVNKLRKLHMRATASPSLHIRTYEVVLRNRVSLQNFYLFANTSSFNQHESSANYVLTLAFVSLSAVSPSNLSKLTRLKIEQLCLTHDSLVEVLRGCPKLSDLRLPYTDVVGIPIQSFQHTGVSFFASNFKNLFESYKVPRATAFSWWIVPVAGIYPSLLSYFPNLTTSSVCNYTANTTIPSVEIKEAISQHYSRLTGFQLEHFTGTIVFEFLMDIADRVSQLVIRHNNMSVQMIKTIFLPQHSLITLMHFSMSPGFNFEDDKVASVHTRSQAIGQSPTADAEEVLTVEDFGTSL</sequence>
<evidence type="ECO:0000313" key="1">
    <source>
        <dbReference type="EMBL" id="KAF9142859.1"/>
    </source>
</evidence>
<dbReference type="AlphaFoldDB" id="A0A9P5V7A9"/>
<reference evidence="1" key="1">
    <citation type="journal article" date="2020" name="Fungal Divers.">
        <title>Resolving the Mortierellaceae phylogeny through synthesis of multi-gene phylogenetics and phylogenomics.</title>
        <authorList>
            <person name="Vandepol N."/>
            <person name="Liber J."/>
            <person name="Desiro A."/>
            <person name="Na H."/>
            <person name="Kennedy M."/>
            <person name="Barry K."/>
            <person name="Grigoriev I.V."/>
            <person name="Miller A.N."/>
            <person name="O'Donnell K."/>
            <person name="Stajich J.E."/>
            <person name="Bonito G."/>
        </authorList>
    </citation>
    <scope>NUCLEOTIDE SEQUENCE</scope>
    <source>
        <strain evidence="1">NRRL 6426</strain>
    </source>
</reference>
<name>A0A9P5V7A9_9FUNG</name>
<comment type="caution">
    <text evidence="1">The sequence shown here is derived from an EMBL/GenBank/DDBJ whole genome shotgun (WGS) entry which is preliminary data.</text>
</comment>
<dbReference type="Proteomes" id="UP000748756">
    <property type="component" value="Unassembled WGS sequence"/>
</dbReference>
<dbReference type="EMBL" id="JAAAUQ010001103">
    <property type="protein sequence ID" value="KAF9142859.1"/>
    <property type="molecule type" value="Genomic_DNA"/>
</dbReference>
<dbReference type="SUPFAM" id="SSF52058">
    <property type="entry name" value="L domain-like"/>
    <property type="match status" value="1"/>
</dbReference>
<evidence type="ECO:0000313" key="2">
    <source>
        <dbReference type="Proteomes" id="UP000748756"/>
    </source>
</evidence>
<protein>
    <submittedName>
        <fullName evidence="1">Uncharacterized protein</fullName>
    </submittedName>
</protein>
<dbReference type="OrthoDB" id="2437965at2759"/>
<gene>
    <name evidence="1" type="ORF">BG015_000650</name>
</gene>
<proteinExistence type="predicted"/>
<dbReference type="Gene3D" id="3.80.10.10">
    <property type="entry name" value="Ribonuclease Inhibitor"/>
    <property type="match status" value="1"/>
</dbReference>
<accession>A0A9P5V7A9</accession>
<keyword evidence="2" id="KW-1185">Reference proteome</keyword>
<organism evidence="1 2">
    <name type="scientific">Linnemannia schmuckeri</name>
    <dbReference type="NCBI Taxonomy" id="64567"/>
    <lineage>
        <taxon>Eukaryota</taxon>
        <taxon>Fungi</taxon>
        <taxon>Fungi incertae sedis</taxon>
        <taxon>Mucoromycota</taxon>
        <taxon>Mortierellomycotina</taxon>
        <taxon>Mortierellomycetes</taxon>
        <taxon>Mortierellales</taxon>
        <taxon>Mortierellaceae</taxon>
        <taxon>Linnemannia</taxon>
    </lineage>
</organism>
<dbReference type="InterPro" id="IPR032675">
    <property type="entry name" value="LRR_dom_sf"/>
</dbReference>